<proteinExistence type="inferred from homology"/>
<dbReference type="Pfam" id="PF00271">
    <property type="entry name" value="Helicase_C"/>
    <property type="match status" value="1"/>
</dbReference>
<evidence type="ECO:0000313" key="6">
    <source>
        <dbReference type="EMBL" id="KAF6136708.1"/>
    </source>
</evidence>
<comment type="catalytic activity">
    <reaction evidence="2">
        <text>Couples ATP hydrolysis with the unwinding of duplex DNA by translocating in the 3'-5' direction.</text>
        <dbReference type="EC" id="5.6.2.4"/>
    </reaction>
</comment>
<dbReference type="GO" id="GO:0009378">
    <property type="term" value="F:four-way junction helicase activity"/>
    <property type="evidence" value="ECO:0007669"/>
    <property type="project" value="TreeGrafter"/>
</dbReference>
<dbReference type="FunFam" id="3.40.50.300:FF:002061">
    <property type="entry name" value="RecQ family DNA helicase"/>
    <property type="match status" value="1"/>
</dbReference>
<gene>
    <name evidence="6" type="ORF">GIB67_018711</name>
</gene>
<dbReference type="Proteomes" id="UP000541444">
    <property type="component" value="Unassembled WGS sequence"/>
</dbReference>
<dbReference type="EMBL" id="JACGCM010002684">
    <property type="protein sequence ID" value="KAF6136708.1"/>
    <property type="molecule type" value="Genomic_DNA"/>
</dbReference>
<evidence type="ECO:0000259" key="5">
    <source>
        <dbReference type="PROSITE" id="PS51194"/>
    </source>
</evidence>
<dbReference type="Pfam" id="PF16124">
    <property type="entry name" value="RecQ_Zn_bind"/>
    <property type="match status" value="1"/>
</dbReference>
<sequence length="278" mass="31396">RYKDLLEDAYTDLSNQLKSSGDQCSIFYCLERTMCDNLSAHLLKDGISCAVFNEFIRLLYIVFLAYHAGMNSKLRSSVLNDWLSASTNCCSNSGFWGIDRKDVRIVYHFNIPKSMEAFFYQESGRAGRDQMPSRSLLYYGIDDCKQMEFILSNAENKKLQSSGSQNSSLKRSLADFNQMVEYCEGSGCRRKKILENFGEQVNASLCRKSCDACKRPNLVSKLLEDFASASKTRRQNSISSVYNSSSSNMVAQGQLTEFWNRDDEASDSAEDISDSDGI</sequence>
<feature type="domain" description="Helicase C-terminal" evidence="5">
    <location>
        <begin position="5"/>
        <end position="170"/>
    </location>
</feature>
<evidence type="ECO:0000313" key="7">
    <source>
        <dbReference type="Proteomes" id="UP000541444"/>
    </source>
</evidence>
<feature type="compositionally biased region" description="Acidic residues" evidence="4">
    <location>
        <begin position="264"/>
        <end position="278"/>
    </location>
</feature>
<name>A0A7J7L2B0_9MAGN</name>
<dbReference type="EC" id="5.6.2.4" evidence="3"/>
<dbReference type="PANTHER" id="PTHR13710:SF155">
    <property type="entry name" value="ATP-DEPENDENT DNA HELICASE Q-LIKE 3"/>
    <property type="match status" value="1"/>
</dbReference>
<dbReference type="AlphaFoldDB" id="A0A7J7L2B0"/>
<keyword evidence="7" id="KW-1185">Reference proteome</keyword>
<dbReference type="GO" id="GO:0005694">
    <property type="term" value="C:chromosome"/>
    <property type="evidence" value="ECO:0007669"/>
    <property type="project" value="TreeGrafter"/>
</dbReference>
<dbReference type="OrthoDB" id="10261556at2759"/>
<evidence type="ECO:0000256" key="1">
    <source>
        <dbReference type="ARBA" id="ARBA00005446"/>
    </source>
</evidence>
<comment type="caution">
    <text evidence="6">The sequence shown here is derived from an EMBL/GenBank/DDBJ whole genome shotgun (WGS) entry which is preliminary data.</text>
</comment>
<evidence type="ECO:0000256" key="3">
    <source>
        <dbReference type="ARBA" id="ARBA00034808"/>
    </source>
</evidence>
<dbReference type="GO" id="GO:0000724">
    <property type="term" value="P:double-strand break repair via homologous recombination"/>
    <property type="evidence" value="ECO:0007669"/>
    <property type="project" value="TreeGrafter"/>
</dbReference>
<organism evidence="6 7">
    <name type="scientific">Kingdonia uniflora</name>
    <dbReference type="NCBI Taxonomy" id="39325"/>
    <lineage>
        <taxon>Eukaryota</taxon>
        <taxon>Viridiplantae</taxon>
        <taxon>Streptophyta</taxon>
        <taxon>Embryophyta</taxon>
        <taxon>Tracheophyta</taxon>
        <taxon>Spermatophyta</taxon>
        <taxon>Magnoliopsida</taxon>
        <taxon>Ranunculales</taxon>
        <taxon>Circaeasteraceae</taxon>
        <taxon>Kingdonia</taxon>
    </lineage>
</organism>
<dbReference type="SUPFAM" id="SSF52540">
    <property type="entry name" value="P-loop containing nucleoside triphosphate hydrolases"/>
    <property type="match status" value="1"/>
</dbReference>
<evidence type="ECO:0000256" key="4">
    <source>
        <dbReference type="SAM" id="MobiDB-lite"/>
    </source>
</evidence>
<feature type="region of interest" description="Disordered" evidence="4">
    <location>
        <begin position="257"/>
        <end position="278"/>
    </location>
</feature>
<dbReference type="Gene3D" id="3.40.50.300">
    <property type="entry name" value="P-loop containing nucleotide triphosphate hydrolases"/>
    <property type="match status" value="1"/>
</dbReference>
<accession>A0A7J7L2B0</accession>
<dbReference type="GO" id="GO:0043138">
    <property type="term" value="F:3'-5' DNA helicase activity"/>
    <property type="evidence" value="ECO:0007669"/>
    <property type="project" value="UniProtKB-EC"/>
</dbReference>
<dbReference type="GO" id="GO:0005737">
    <property type="term" value="C:cytoplasm"/>
    <property type="evidence" value="ECO:0007669"/>
    <property type="project" value="TreeGrafter"/>
</dbReference>
<evidence type="ECO:0000256" key="2">
    <source>
        <dbReference type="ARBA" id="ARBA00034617"/>
    </source>
</evidence>
<dbReference type="InterPro" id="IPR032284">
    <property type="entry name" value="RecQ_Zn-bd"/>
</dbReference>
<dbReference type="PANTHER" id="PTHR13710">
    <property type="entry name" value="DNA HELICASE RECQ FAMILY MEMBER"/>
    <property type="match status" value="1"/>
</dbReference>
<dbReference type="InterPro" id="IPR001650">
    <property type="entry name" value="Helicase_C-like"/>
</dbReference>
<reference evidence="6 7" key="1">
    <citation type="journal article" date="2020" name="IScience">
        <title>Genome Sequencing of the Endangered Kingdonia uniflora (Circaeasteraceae, Ranunculales) Reveals Potential Mechanisms of Evolutionary Specialization.</title>
        <authorList>
            <person name="Sun Y."/>
            <person name="Deng T."/>
            <person name="Zhang A."/>
            <person name="Moore M.J."/>
            <person name="Landis J.B."/>
            <person name="Lin N."/>
            <person name="Zhang H."/>
            <person name="Zhang X."/>
            <person name="Huang J."/>
            <person name="Zhang X."/>
            <person name="Sun H."/>
            <person name="Wang H."/>
        </authorList>
    </citation>
    <scope>NUCLEOTIDE SEQUENCE [LARGE SCALE GENOMIC DNA]</scope>
    <source>
        <strain evidence="6">TB1705</strain>
        <tissue evidence="6">Leaf</tissue>
    </source>
</reference>
<comment type="similarity">
    <text evidence="1">Belongs to the helicase family. RecQ subfamily.</text>
</comment>
<protein>
    <recommendedName>
        <fullName evidence="3">DNA 3'-5' helicase</fullName>
        <ecNumber evidence="3">5.6.2.4</ecNumber>
    </recommendedName>
</protein>
<dbReference type="SMART" id="SM00490">
    <property type="entry name" value="HELICc"/>
    <property type="match status" value="1"/>
</dbReference>
<feature type="non-terminal residue" evidence="6">
    <location>
        <position position="1"/>
    </location>
</feature>
<dbReference type="PROSITE" id="PS51194">
    <property type="entry name" value="HELICASE_CTER"/>
    <property type="match status" value="1"/>
</dbReference>
<dbReference type="InterPro" id="IPR027417">
    <property type="entry name" value="P-loop_NTPase"/>
</dbReference>